<dbReference type="GO" id="GO:0005769">
    <property type="term" value="C:early endosome"/>
    <property type="evidence" value="ECO:0007669"/>
    <property type="project" value="TreeGrafter"/>
</dbReference>
<evidence type="ECO:0000256" key="3">
    <source>
        <dbReference type="ARBA" id="ARBA00022753"/>
    </source>
</evidence>
<dbReference type="PANTHER" id="PTHR45971">
    <property type="entry name" value="PHOX (PX) DOMAIN-CONTAINING PROTEIN"/>
    <property type="match status" value="1"/>
</dbReference>
<sequence>HWKLLGNLKTTVEGLVSTSNPNVWSKYGGLERLCRDMHSILYHGLIHDKVCCRQKDYWQFVKDIRWLSPGSAHHLEKFISLQESGQPDPEGPGDQAIAQLWLQHSLQCHCLSAQLRPLLGNRQYIRKFYADTAFLLSDAHVTAMLQCLEAVEQNNPRLLAQIDTSMHARRSDGLPSVTKSQSLTTLPASPYVPAAGCTQQRCFGSFSSLQHPASSSLSDRRPASSVVSSSSGQPQERCPSTRSSSFSDGRSPLEQPSSATRFHVPSPKDPFSPASEMSSSTTSQSEDTWTGSQDDPQSDANDGPEYLAIGNLGRRGRACSSASSTSTNSTKSSSSKLFSSSSSQKLDSVSSLGEQGASGGGSRGLSLLRRSSFSEGQSSAPQGILKKSHVRSHSDTNVASGRLHESHGDPGRGQGPVSASTQSSELSTPSSLYMEYDSGQYLSSGEGMFRRPSEGQSLISYLSEQDFGSCADLEKENAHFSISESLIAAIELMKCNMMSRQLEEEEEDSDKEIQELKQKIRIRRQQIRTRHLFPTCQEGSDSLVATDSGSQFSSHGSMRLSDSGSAEDVEEYEIRDADIKRNPDSSRKSFLSSESISHSFLNSNSAEAVAMGLLKQFEGMQLPAASELEWLVPEHDAPQKLLPIPDSLPISPDDGEHADIYKLRIRVRGNLEWAPPRPQIIFNVHPAPTRKVAVAKQNYRCAGCGIRTDPDYIKRLRYCEYLGKYFCQCCHENAQMVIPSRILRKWDFSKYYVSNFSKDLLSKIWSDPLFNVQDINPALYRKVKALNQVWLLRIQLLHMKNMFKTCRLAKDLLDSFDAVPGHLTEDLHLYSLSDLSATKRGDLVPRLTELLKAGSLHVEKCMLCQAKGFICEFCQNEDDIIFPFELNKCRTCEECKACYHKSCFKSTRCPRCERLRARRELLAKQSMESYVSDYEDELEQQEAVAAT</sequence>
<proteinExistence type="predicted"/>
<feature type="compositionally biased region" description="Polar residues" evidence="6">
    <location>
        <begin position="539"/>
        <end position="564"/>
    </location>
</feature>
<protein>
    <submittedName>
        <fullName evidence="8">RUBIC protein</fullName>
    </submittedName>
</protein>
<name>A0A7K8JPH2_9AVES</name>
<comment type="subcellular location">
    <subcellularLocation>
        <location evidence="1">Late endosome</location>
    </subcellularLocation>
</comment>
<comment type="caution">
    <text evidence="8">The sequence shown here is derived from an EMBL/GenBank/DDBJ whole genome shotgun (WGS) entry which is preliminary data.</text>
</comment>
<accession>A0A7K8JPH2</accession>
<feature type="non-terminal residue" evidence="8">
    <location>
        <position position="947"/>
    </location>
</feature>
<feature type="region of interest" description="Disordered" evidence="6">
    <location>
        <begin position="371"/>
        <end position="430"/>
    </location>
</feature>
<dbReference type="InterPro" id="IPR037213">
    <property type="entry name" value="Run_dom_sf"/>
</dbReference>
<feature type="compositionally biased region" description="Low complexity" evidence="6">
    <location>
        <begin position="418"/>
        <end position="430"/>
    </location>
</feature>
<feature type="coiled-coil region" evidence="5">
    <location>
        <begin position="495"/>
        <end position="522"/>
    </location>
</feature>
<dbReference type="GO" id="GO:1901981">
    <property type="term" value="F:phosphatidylinositol phosphate binding"/>
    <property type="evidence" value="ECO:0007669"/>
    <property type="project" value="TreeGrafter"/>
</dbReference>
<evidence type="ECO:0000313" key="8">
    <source>
        <dbReference type="EMBL" id="NXE04825.1"/>
    </source>
</evidence>
<feature type="compositionally biased region" description="Low complexity" evidence="6">
    <location>
        <begin position="240"/>
        <end position="250"/>
    </location>
</feature>
<dbReference type="AlphaFoldDB" id="A0A7K8JPH2"/>
<dbReference type="Pfam" id="PF13901">
    <property type="entry name" value="RH_dom"/>
    <property type="match status" value="1"/>
</dbReference>
<evidence type="ECO:0000259" key="7">
    <source>
        <dbReference type="PROSITE" id="PS50826"/>
    </source>
</evidence>
<reference evidence="8 9" key="1">
    <citation type="submission" date="2019-09" db="EMBL/GenBank/DDBJ databases">
        <title>Bird 10,000 Genomes (B10K) Project - Family phase.</title>
        <authorList>
            <person name="Zhang G."/>
        </authorList>
    </citation>
    <scope>NUCLEOTIDE SEQUENCE [LARGE SCALE GENOMIC DNA]</scope>
    <source>
        <strain evidence="8">B10K-CU-031-23</strain>
    </source>
</reference>
<dbReference type="SMART" id="SM00593">
    <property type="entry name" value="RUN"/>
    <property type="match status" value="1"/>
</dbReference>
<gene>
    <name evidence="8" type="primary">Rubcn</name>
    <name evidence="8" type="ORF">LOPRUF_R04731</name>
</gene>
<dbReference type="CDD" id="cd17686">
    <property type="entry name" value="RUN_RUBCN"/>
    <property type="match status" value="1"/>
</dbReference>
<feature type="compositionally biased region" description="Low complexity" evidence="6">
    <location>
        <begin position="213"/>
        <end position="231"/>
    </location>
</feature>
<feature type="region of interest" description="Disordered" evidence="6">
    <location>
        <begin position="213"/>
        <end position="344"/>
    </location>
</feature>
<dbReference type="SUPFAM" id="SSF140741">
    <property type="entry name" value="RUN domain-like"/>
    <property type="match status" value="1"/>
</dbReference>
<dbReference type="InterPro" id="IPR052428">
    <property type="entry name" value="Autophagy_HostDef_Reg"/>
</dbReference>
<dbReference type="InterPro" id="IPR004012">
    <property type="entry name" value="Run_dom"/>
</dbReference>
<keyword evidence="9" id="KW-1185">Reference proteome</keyword>
<feature type="non-terminal residue" evidence="8">
    <location>
        <position position="1"/>
    </location>
</feature>
<dbReference type="PANTHER" id="PTHR45971:SF3">
    <property type="entry name" value="RUN DOMAIN BECLIN-1-INTERACTING AND CYSTEINE-RICH DOMAIN-CONTAINING PROTEIN"/>
    <property type="match status" value="1"/>
</dbReference>
<dbReference type="PROSITE" id="PS50826">
    <property type="entry name" value="RUN"/>
    <property type="match status" value="1"/>
</dbReference>
<dbReference type="GO" id="GO:0045806">
    <property type="term" value="P:negative regulation of endocytosis"/>
    <property type="evidence" value="ECO:0007669"/>
    <property type="project" value="TreeGrafter"/>
</dbReference>
<evidence type="ECO:0000256" key="4">
    <source>
        <dbReference type="ARBA" id="ARBA00023006"/>
    </source>
</evidence>
<evidence type="ECO:0000256" key="2">
    <source>
        <dbReference type="ARBA" id="ARBA00022553"/>
    </source>
</evidence>
<dbReference type="Pfam" id="PF21054">
    <property type="entry name" value="RUBC_PIKBD"/>
    <property type="match status" value="1"/>
</dbReference>
<feature type="compositionally biased region" description="Low complexity" evidence="6">
    <location>
        <begin position="320"/>
        <end position="344"/>
    </location>
</feature>
<dbReference type="InterPro" id="IPR025258">
    <property type="entry name" value="RH_dom"/>
</dbReference>
<feature type="region of interest" description="Disordered" evidence="6">
    <location>
        <begin position="539"/>
        <end position="588"/>
    </location>
</feature>
<dbReference type="Gene3D" id="1.20.58.900">
    <property type="match status" value="1"/>
</dbReference>
<dbReference type="Proteomes" id="UP000533896">
    <property type="component" value="Unassembled WGS sequence"/>
</dbReference>
<feature type="compositionally biased region" description="Low complexity" evidence="6">
    <location>
        <begin position="272"/>
        <end position="290"/>
    </location>
</feature>
<keyword evidence="5" id="KW-0175">Coiled coil</keyword>
<dbReference type="GO" id="GO:1901097">
    <property type="term" value="P:negative regulation of autophagosome maturation"/>
    <property type="evidence" value="ECO:0007669"/>
    <property type="project" value="TreeGrafter"/>
</dbReference>
<keyword evidence="3" id="KW-0967">Endosome</keyword>
<dbReference type="EMBL" id="VWYV01000033">
    <property type="protein sequence ID" value="NXE04825.1"/>
    <property type="molecule type" value="Genomic_DNA"/>
</dbReference>
<organism evidence="8 9">
    <name type="scientific">Lophotis ruficrista</name>
    <dbReference type="NCBI Taxonomy" id="172689"/>
    <lineage>
        <taxon>Eukaryota</taxon>
        <taxon>Metazoa</taxon>
        <taxon>Chordata</taxon>
        <taxon>Craniata</taxon>
        <taxon>Vertebrata</taxon>
        <taxon>Euteleostomi</taxon>
        <taxon>Archelosauria</taxon>
        <taxon>Archosauria</taxon>
        <taxon>Dinosauria</taxon>
        <taxon>Saurischia</taxon>
        <taxon>Theropoda</taxon>
        <taxon>Coelurosauria</taxon>
        <taxon>Aves</taxon>
        <taxon>Neognathae</taxon>
        <taxon>Neoaves</taxon>
        <taxon>Otidimorphae</taxon>
        <taxon>Otidiformes</taxon>
        <taxon>Otididae</taxon>
        <taxon>Lophotis</taxon>
    </lineage>
</organism>
<keyword evidence="4" id="KW-0072">Autophagy</keyword>
<evidence type="ECO:0000256" key="1">
    <source>
        <dbReference type="ARBA" id="ARBA00004603"/>
    </source>
</evidence>
<dbReference type="GO" id="GO:0006914">
    <property type="term" value="P:autophagy"/>
    <property type="evidence" value="ECO:0007669"/>
    <property type="project" value="UniProtKB-KW"/>
</dbReference>
<evidence type="ECO:0000256" key="5">
    <source>
        <dbReference type="SAM" id="Coils"/>
    </source>
</evidence>
<feature type="domain" description="RUN" evidence="7">
    <location>
        <begin position="24"/>
        <end position="165"/>
    </location>
</feature>
<feature type="compositionally biased region" description="Polar residues" evidence="6">
    <location>
        <begin position="291"/>
        <end position="300"/>
    </location>
</feature>
<dbReference type="InterPro" id="IPR048569">
    <property type="entry name" value="RUBC_PIKBD"/>
</dbReference>
<dbReference type="Pfam" id="PF02759">
    <property type="entry name" value="RUN"/>
    <property type="match status" value="1"/>
</dbReference>
<keyword evidence="2" id="KW-0597">Phosphoprotein</keyword>
<evidence type="ECO:0000313" key="9">
    <source>
        <dbReference type="Proteomes" id="UP000533896"/>
    </source>
</evidence>
<dbReference type="OrthoDB" id="10067503at2759"/>
<dbReference type="SMART" id="SM01175">
    <property type="entry name" value="DUF4206"/>
    <property type="match status" value="1"/>
</dbReference>
<dbReference type="GO" id="GO:0005770">
    <property type="term" value="C:late endosome"/>
    <property type="evidence" value="ECO:0007669"/>
    <property type="project" value="UniProtKB-SubCell"/>
</dbReference>
<feature type="compositionally biased region" description="Basic and acidic residues" evidence="6">
    <location>
        <begin position="572"/>
        <end position="587"/>
    </location>
</feature>
<evidence type="ECO:0000256" key="6">
    <source>
        <dbReference type="SAM" id="MobiDB-lite"/>
    </source>
</evidence>